<reference evidence="1 2" key="1">
    <citation type="journal article" date="2019" name="Sci. Rep.">
        <title>Orb-weaving spider Araneus ventricosus genome elucidates the spidroin gene catalogue.</title>
        <authorList>
            <person name="Kono N."/>
            <person name="Nakamura H."/>
            <person name="Ohtoshi R."/>
            <person name="Moran D.A.P."/>
            <person name="Shinohara A."/>
            <person name="Yoshida Y."/>
            <person name="Fujiwara M."/>
            <person name="Mori M."/>
            <person name="Tomita M."/>
            <person name="Arakawa K."/>
        </authorList>
    </citation>
    <scope>NUCLEOTIDE SEQUENCE [LARGE SCALE GENOMIC DNA]</scope>
</reference>
<organism evidence="1 2">
    <name type="scientific">Araneus ventricosus</name>
    <name type="common">Orbweaver spider</name>
    <name type="synonym">Epeira ventricosa</name>
    <dbReference type="NCBI Taxonomy" id="182803"/>
    <lineage>
        <taxon>Eukaryota</taxon>
        <taxon>Metazoa</taxon>
        <taxon>Ecdysozoa</taxon>
        <taxon>Arthropoda</taxon>
        <taxon>Chelicerata</taxon>
        <taxon>Arachnida</taxon>
        <taxon>Araneae</taxon>
        <taxon>Araneomorphae</taxon>
        <taxon>Entelegynae</taxon>
        <taxon>Araneoidea</taxon>
        <taxon>Araneidae</taxon>
        <taxon>Araneus</taxon>
    </lineage>
</organism>
<accession>A0A4Y2FBR4</accession>
<keyword evidence="2" id="KW-1185">Reference proteome</keyword>
<gene>
    <name evidence="1" type="ORF">AVEN_205243_1</name>
</gene>
<dbReference type="Proteomes" id="UP000499080">
    <property type="component" value="Unassembled WGS sequence"/>
</dbReference>
<evidence type="ECO:0000313" key="2">
    <source>
        <dbReference type="Proteomes" id="UP000499080"/>
    </source>
</evidence>
<comment type="caution">
    <text evidence="1">The sequence shown here is derived from an EMBL/GenBank/DDBJ whole genome shotgun (WGS) entry which is preliminary data.</text>
</comment>
<dbReference type="AlphaFoldDB" id="A0A4Y2FBR4"/>
<sequence length="87" mass="9674">MSLRGSVKGYTQAVPIRCRDPLISFGWHFKMRQSQSPKEMGGLQGQAETCCFRTCSEAYMVQELAMDPVVFLLAGLSRNSISEIKGL</sequence>
<name>A0A4Y2FBR4_ARAVE</name>
<proteinExistence type="predicted"/>
<protein>
    <submittedName>
        <fullName evidence="1">Uncharacterized protein</fullName>
    </submittedName>
</protein>
<evidence type="ECO:0000313" key="1">
    <source>
        <dbReference type="EMBL" id="GBM38631.1"/>
    </source>
</evidence>
<dbReference type="EMBL" id="BGPR01095482">
    <property type="protein sequence ID" value="GBM38631.1"/>
    <property type="molecule type" value="Genomic_DNA"/>
</dbReference>